<organism evidence="2 3">
    <name type="scientific">Pelagivirga sediminicola</name>
    <dbReference type="NCBI Taxonomy" id="2170575"/>
    <lineage>
        <taxon>Bacteria</taxon>
        <taxon>Pseudomonadati</taxon>
        <taxon>Pseudomonadota</taxon>
        <taxon>Alphaproteobacteria</taxon>
        <taxon>Rhodobacterales</taxon>
        <taxon>Paracoccaceae</taxon>
        <taxon>Pelagivirga</taxon>
    </lineage>
</organism>
<gene>
    <name evidence="2" type="ORF">DC366_01945</name>
</gene>
<evidence type="ECO:0000259" key="1">
    <source>
        <dbReference type="Pfam" id="PF04069"/>
    </source>
</evidence>
<protein>
    <submittedName>
        <fullName evidence="2">ABC transporter</fullName>
    </submittedName>
</protein>
<dbReference type="Gene3D" id="3.10.105.10">
    <property type="entry name" value="Dipeptide-binding Protein, Domain 3"/>
    <property type="match status" value="1"/>
</dbReference>
<evidence type="ECO:0000313" key="3">
    <source>
        <dbReference type="Proteomes" id="UP000244446"/>
    </source>
</evidence>
<keyword evidence="3" id="KW-1185">Reference proteome</keyword>
<dbReference type="EMBL" id="QCYH01000001">
    <property type="protein sequence ID" value="PVA11738.1"/>
    <property type="molecule type" value="Genomic_DNA"/>
</dbReference>
<dbReference type="Pfam" id="PF04069">
    <property type="entry name" value="OpuAC"/>
    <property type="match status" value="1"/>
</dbReference>
<dbReference type="OrthoDB" id="7805658at2"/>
<accession>A0A2T7GBI1</accession>
<sequence length="306" mass="33532">MSAALAALATAPALAEVESQDPIRLTTHDWTGQIVNATILQDVLEKAGYNTELVQADYIAQFAGLKTGDLHVAVEMWETTGREAMDEAVATGNVVNMGEGGLVAIEEWWYPSYMEDRCPGLPNWEALKDCASEFATSETAPMGRYLGGPVTWGGFDEERVEALGLDFEVVHAGTDAALFAELESAYQREAPIILWVYTPHWASVKYDGKFIEFPPYSKECYEDPAASVNPDATYDCAKPSGPIWKVAWAGVEEKWPGAAEIIRNYTLTNEEMSAMVSAVDLDGKSIEAVAEEWMAANEEKVDGWIN</sequence>
<comment type="caution">
    <text evidence="2">The sequence shown here is derived from an EMBL/GenBank/DDBJ whole genome shotgun (WGS) entry which is preliminary data.</text>
</comment>
<name>A0A2T7GBI1_9RHOB</name>
<dbReference type="SUPFAM" id="SSF53850">
    <property type="entry name" value="Periplasmic binding protein-like II"/>
    <property type="match status" value="1"/>
</dbReference>
<dbReference type="Gene3D" id="3.40.190.100">
    <property type="entry name" value="Glycine betaine-binding periplasmic protein, domain 2"/>
    <property type="match status" value="1"/>
</dbReference>
<dbReference type="InterPro" id="IPR007210">
    <property type="entry name" value="ABC_Gly_betaine_transp_sub-bd"/>
</dbReference>
<dbReference type="GO" id="GO:0022857">
    <property type="term" value="F:transmembrane transporter activity"/>
    <property type="evidence" value="ECO:0007669"/>
    <property type="project" value="InterPro"/>
</dbReference>
<dbReference type="CDD" id="cd13643">
    <property type="entry name" value="PBP2_BCP_2"/>
    <property type="match status" value="1"/>
</dbReference>
<feature type="domain" description="ABC-type glycine betaine transport system substrate-binding" evidence="1">
    <location>
        <begin position="21"/>
        <end position="295"/>
    </location>
</feature>
<reference evidence="2 3" key="1">
    <citation type="submission" date="2018-04" db="EMBL/GenBank/DDBJ databases">
        <title>Pelagivirga bohaiensis gen. nov., sp. nov., a bacterium isolated from the Bohai Sea.</title>
        <authorList>
            <person name="Ji X."/>
        </authorList>
    </citation>
    <scope>NUCLEOTIDE SEQUENCE [LARGE SCALE GENOMIC DNA]</scope>
    <source>
        <strain evidence="2 3">BH-SD19</strain>
    </source>
</reference>
<proteinExistence type="predicted"/>
<dbReference type="Gene3D" id="3.40.190.10">
    <property type="entry name" value="Periplasmic binding protein-like II"/>
    <property type="match status" value="1"/>
</dbReference>
<evidence type="ECO:0000313" key="2">
    <source>
        <dbReference type="EMBL" id="PVA11738.1"/>
    </source>
</evidence>
<dbReference type="Proteomes" id="UP000244446">
    <property type="component" value="Unassembled WGS sequence"/>
</dbReference>
<dbReference type="GO" id="GO:0043190">
    <property type="term" value="C:ATP-binding cassette (ABC) transporter complex"/>
    <property type="evidence" value="ECO:0007669"/>
    <property type="project" value="InterPro"/>
</dbReference>
<dbReference type="AlphaFoldDB" id="A0A2T7GBI1"/>